<evidence type="ECO:0000313" key="2">
    <source>
        <dbReference type="Proteomes" id="UP001556367"/>
    </source>
</evidence>
<name>A0ABR3IQY6_9AGAR</name>
<evidence type="ECO:0000313" key="1">
    <source>
        <dbReference type="EMBL" id="KAL0945693.1"/>
    </source>
</evidence>
<accession>A0ABR3IQY6</accession>
<gene>
    <name evidence="1" type="ORF">HGRIS_014844</name>
</gene>
<dbReference type="Proteomes" id="UP001556367">
    <property type="component" value="Unassembled WGS sequence"/>
</dbReference>
<keyword evidence="2" id="KW-1185">Reference proteome</keyword>
<reference evidence="2" key="1">
    <citation type="submission" date="2024-06" db="EMBL/GenBank/DDBJ databases">
        <title>Multi-omics analyses provide insights into the biosynthesis of the anticancer antibiotic pleurotin in Hohenbuehelia grisea.</title>
        <authorList>
            <person name="Weaver J.A."/>
            <person name="Alberti F."/>
        </authorList>
    </citation>
    <scope>NUCLEOTIDE SEQUENCE [LARGE SCALE GENOMIC DNA]</scope>
    <source>
        <strain evidence="2">T-177</strain>
    </source>
</reference>
<protein>
    <submittedName>
        <fullName evidence="1">Uncharacterized protein</fullName>
    </submittedName>
</protein>
<dbReference type="EMBL" id="JASNQZ010000017">
    <property type="protein sequence ID" value="KAL0945693.1"/>
    <property type="molecule type" value="Genomic_DNA"/>
</dbReference>
<sequence>MTPARIDMYTLHMRRYLSNLIDSDLYPATNVTPYQHMAAAHMPDLFRHFGPTSGQRCWPFERANRKLQDIPTNLKLDEMEKTMLERFCGMQWIFSVMSGNWLPESLEGVASVFNDVFTAKTHGRGTLSNDITAFSKKLVVLPPPEHVRPFFPPVPYSVLLARWASQHSHDLSSAEVRQHKELIKNGVSYQPASVSVAQSNIIVCSSNSSRASQILAIFTVGAAILLVVSHYEELSSPESKLDHYRNYPVLGGRIYVDSEMGMGQLDLINTENISAHFARVDGVMAPDLSRPHFLALPLNRD</sequence>
<proteinExistence type="predicted"/>
<organism evidence="1 2">
    <name type="scientific">Hohenbuehelia grisea</name>
    <dbReference type="NCBI Taxonomy" id="104357"/>
    <lineage>
        <taxon>Eukaryota</taxon>
        <taxon>Fungi</taxon>
        <taxon>Dikarya</taxon>
        <taxon>Basidiomycota</taxon>
        <taxon>Agaricomycotina</taxon>
        <taxon>Agaricomycetes</taxon>
        <taxon>Agaricomycetidae</taxon>
        <taxon>Agaricales</taxon>
        <taxon>Pleurotineae</taxon>
        <taxon>Pleurotaceae</taxon>
        <taxon>Hohenbuehelia</taxon>
    </lineage>
</organism>
<comment type="caution">
    <text evidence="1">The sequence shown here is derived from an EMBL/GenBank/DDBJ whole genome shotgun (WGS) entry which is preliminary data.</text>
</comment>